<evidence type="ECO:0000256" key="5">
    <source>
        <dbReference type="SAM" id="MobiDB-lite"/>
    </source>
</evidence>
<evidence type="ECO:0000256" key="2">
    <source>
        <dbReference type="ARBA" id="ARBA00022723"/>
    </source>
</evidence>
<keyword evidence="3" id="KW-0862">Zinc</keyword>
<feature type="compositionally biased region" description="Low complexity" evidence="5">
    <location>
        <begin position="155"/>
        <end position="173"/>
    </location>
</feature>
<dbReference type="PANTHER" id="PTHR14742">
    <property type="entry name" value="RIBONUCLEASE P SUBUNIT P21"/>
    <property type="match status" value="1"/>
</dbReference>
<organism evidence="6 7">
    <name type="scientific">Clathrospora elynae</name>
    <dbReference type="NCBI Taxonomy" id="706981"/>
    <lineage>
        <taxon>Eukaryota</taxon>
        <taxon>Fungi</taxon>
        <taxon>Dikarya</taxon>
        <taxon>Ascomycota</taxon>
        <taxon>Pezizomycotina</taxon>
        <taxon>Dothideomycetes</taxon>
        <taxon>Pleosporomycetidae</taxon>
        <taxon>Pleosporales</taxon>
        <taxon>Diademaceae</taxon>
        <taxon>Clathrospora</taxon>
    </lineage>
</organism>
<proteinExistence type="inferred from homology"/>
<comment type="similarity">
    <text evidence="4">Belongs to the eukaryotic/archaeal RNase P protein component 4 family.</text>
</comment>
<reference evidence="6" key="1">
    <citation type="journal article" date="2020" name="Stud. Mycol.">
        <title>101 Dothideomycetes genomes: a test case for predicting lifestyles and emergence of pathogens.</title>
        <authorList>
            <person name="Haridas S."/>
            <person name="Albert R."/>
            <person name="Binder M."/>
            <person name="Bloem J."/>
            <person name="Labutti K."/>
            <person name="Salamov A."/>
            <person name="Andreopoulos B."/>
            <person name="Baker S."/>
            <person name="Barry K."/>
            <person name="Bills G."/>
            <person name="Bluhm B."/>
            <person name="Cannon C."/>
            <person name="Castanera R."/>
            <person name="Culley D."/>
            <person name="Daum C."/>
            <person name="Ezra D."/>
            <person name="Gonzalez J."/>
            <person name="Henrissat B."/>
            <person name="Kuo A."/>
            <person name="Liang C."/>
            <person name="Lipzen A."/>
            <person name="Lutzoni F."/>
            <person name="Magnuson J."/>
            <person name="Mondo S."/>
            <person name="Nolan M."/>
            <person name="Ohm R."/>
            <person name="Pangilinan J."/>
            <person name="Park H.-J."/>
            <person name="Ramirez L."/>
            <person name="Alfaro M."/>
            <person name="Sun H."/>
            <person name="Tritt A."/>
            <person name="Yoshinaga Y."/>
            <person name="Zwiers L.-H."/>
            <person name="Turgeon B."/>
            <person name="Goodwin S."/>
            <person name="Spatafora J."/>
            <person name="Crous P."/>
            <person name="Grigoriev I."/>
        </authorList>
    </citation>
    <scope>NUCLEOTIDE SEQUENCE</scope>
    <source>
        <strain evidence="6">CBS 161.51</strain>
    </source>
</reference>
<gene>
    <name evidence="6" type="ORF">EJ02DRAFT_455824</name>
</gene>
<evidence type="ECO:0000256" key="3">
    <source>
        <dbReference type="ARBA" id="ARBA00022833"/>
    </source>
</evidence>
<dbReference type="OrthoDB" id="128536at2759"/>
<keyword evidence="2" id="KW-0479">Metal-binding</keyword>
<accession>A0A6A5SJ21</accession>
<dbReference type="Proteomes" id="UP000800038">
    <property type="component" value="Unassembled WGS sequence"/>
</dbReference>
<keyword evidence="1" id="KW-0819">tRNA processing</keyword>
<protein>
    <submittedName>
        <fullName evidence="6">Rpr2-domain-containing protein</fullName>
    </submittedName>
</protein>
<dbReference type="Gene3D" id="6.20.50.20">
    <property type="match status" value="1"/>
</dbReference>
<dbReference type="AlphaFoldDB" id="A0A6A5SJ21"/>
<dbReference type="EMBL" id="ML976059">
    <property type="protein sequence ID" value="KAF1940645.1"/>
    <property type="molecule type" value="Genomic_DNA"/>
</dbReference>
<keyword evidence="7" id="KW-1185">Reference proteome</keyword>
<evidence type="ECO:0000256" key="4">
    <source>
        <dbReference type="ARBA" id="ARBA00038402"/>
    </source>
</evidence>
<name>A0A6A5SJ21_9PLEO</name>
<dbReference type="PANTHER" id="PTHR14742:SF0">
    <property type="entry name" value="RIBONUCLEASE P PROTEIN SUBUNIT P21"/>
    <property type="match status" value="1"/>
</dbReference>
<dbReference type="GO" id="GO:0005655">
    <property type="term" value="C:nucleolar ribonuclease P complex"/>
    <property type="evidence" value="ECO:0007669"/>
    <property type="project" value="TreeGrafter"/>
</dbReference>
<evidence type="ECO:0000313" key="7">
    <source>
        <dbReference type="Proteomes" id="UP000800038"/>
    </source>
</evidence>
<dbReference type="GO" id="GO:0046872">
    <property type="term" value="F:metal ion binding"/>
    <property type="evidence" value="ECO:0007669"/>
    <property type="project" value="UniProtKB-KW"/>
</dbReference>
<evidence type="ECO:0000313" key="6">
    <source>
        <dbReference type="EMBL" id="KAF1940645.1"/>
    </source>
</evidence>
<dbReference type="GO" id="GO:0008033">
    <property type="term" value="P:tRNA processing"/>
    <property type="evidence" value="ECO:0007669"/>
    <property type="project" value="UniProtKB-KW"/>
</dbReference>
<feature type="region of interest" description="Disordered" evidence="5">
    <location>
        <begin position="148"/>
        <end position="185"/>
    </location>
</feature>
<dbReference type="Pfam" id="PF04032">
    <property type="entry name" value="Rpr2"/>
    <property type="match status" value="1"/>
</dbReference>
<dbReference type="InterPro" id="IPR007175">
    <property type="entry name" value="Rpr2/Snm1/Rpp21"/>
</dbReference>
<sequence length="185" mass="19884">MSKAKPPKAKGIPNKHLHARSTFLYQAATYLTLQTAARDNSTTPDATQGEQALHHGEPVIQRHSPLALQLGSDLQQVSRKAQLRLAVDLKRSMCKSCNAVLITGRTATQTIENPSKDGKKPWADVLVLECNLCGGKKRFPVGATKLLKKARREAAPPVTTPTTASDAHSSDAARLTGADETPNTD</sequence>
<evidence type="ECO:0000256" key="1">
    <source>
        <dbReference type="ARBA" id="ARBA00022694"/>
    </source>
</evidence>